<keyword evidence="3" id="KW-1185">Reference proteome</keyword>
<name>M5RVJ5_9BACT</name>
<evidence type="ECO:0000313" key="2">
    <source>
        <dbReference type="EMBL" id="EMI17984.1"/>
    </source>
</evidence>
<proteinExistence type="predicted"/>
<dbReference type="AlphaFoldDB" id="M5RVJ5"/>
<dbReference type="PATRIC" id="fig|1265738.3.peg.5124"/>
<accession>M5RVJ5</accession>
<comment type="caution">
    <text evidence="2">The sequence shown here is derived from an EMBL/GenBank/DDBJ whole genome shotgun (WGS) entry which is preliminary data.</text>
</comment>
<evidence type="ECO:0000313" key="3">
    <source>
        <dbReference type="Proteomes" id="UP000011991"/>
    </source>
</evidence>
<feature type="region of interest" description="Disordered" evidence="1">
    <location>
        <begin position="1"/>
        <end position="50"/>
    </location>
</feature>
<organism evidence="2 3">
    <name type="scientific">Rhodopirellula maiorica SM1</name>
    <dbReference type="NCBI Taxonomy" id="1265738"/>
    <lineage>
        <taxon>Bacteria</taxon>
        <taxon>Pseudomonadati</taxon>
        <taxon>Planctomycetota</taxon>
        <taxon>Planctomycetia</taxon>
        <taxon>Pirellulales</taxon>
        <taxon>Pirellulaceae</taxon>
        <taxon>Novipirellula</taxon>
    </lineage>
</organism>
<dbReference type="Proteomes" id="UP000011991">
    <property type="component" value="Unassembled WGS sequence"/>
</dbReference>
<dbReference type="EMBL" id="ANOG01000724">
    <property type="protein sequence ID" value="EMI17984.1"/>
    <property type="molecule type" value="Genomic_DNA"/>
</dbReference>
<protein>
    <submittedName>
        <fullName evidence="2">Uncharacterized protein</fullName>
    </submittedName>
</protein>
<evidence type="ECO:0000256" key="1">
    <source>
        <dbReference type="SAM" id="MobiDB-lite"/>
    </source>
</evidence>
<gene>
    <name evidence="2" type="ORF">RMSM_05096</name>
</gene>
<sequence length="50" mass="5644">MLSKENKQKHDDHDNRNGHVAKTCGKNGKYKRGTDADGNGNVGREQELEY</sequence>
<feature type="compositionally biased region" description="Basic and acidic residues" evidence="1">
    <location>
        <begin position="1"/>
        <end position="17"/>
    </location>
</feature>
<reference evidence="2 3" key="1">
    <citation type="journal article" date="2013" name="Mar. Genomics">
        <title>Expression of sulfatases in Rhodopirellula baltica and the diversity of sulfatases in the genus Rhodopirellula.</title>
        <authorList>
            <person name="Wegner C.E."/>
            <person name="Richter-Heitmann T."/>
            <person name="Klindworth A."/>
            <person name="Klockow C."/>
            <person name="Richter M."/>
            <person name="Achstetter T."/>
            <person name="Glockner F.O."/>
            <person name="Harder J."/>
        </authorList>
    </citation>
    <scope>NUCLEOTIDE SEQUENCE [LARGE SCALE GENOMIC DNA]</scope>
    <source>
        <strain evidence="2 3">SM1</strain>
    </source>
</reference>